<keyword evidence="1" id="KW-0812">Transmembrane</keyword>
<dbReference type="AlphaFoldDB" id="A0A7J7NW77"/>
<organism evidence="2 3">
    <name type="scientific">Kingdonia uniflora</name>
    <dbReference type="NCBI Taxonomy" id="39325"/>
    <lineage>
        <taxon>Eukaryota</taxon>
        <taxon>Viridiplantae</taxon>
        <taxon>Streptophyta</taxon>
        <taxon>Embryophyta</taxon>
        <taxon>Tracheophyta</taxon>
        <taxon>Spermatophyta</taxon>
        <taxon>Magnoliopsida</taxon>
        <taxon>Ranunculales</taxon>
        <taxon>Circaeasteraceae</taxon>
        <taxon>Kingdonia</taxon>
    </lineage>
</organism>
<keyword evidence="3" id="KW-1185">Reference proteome</keyword>
<accession>A0A7J7NW77</accession>
<sequence>MFFAFLIAQVFLQMLCHFKFGLFFFAAFMVMISYSCTSSYHKPNVFQMKRCR</sequence>
<reference evidence="2 3" key="1">
    <citation type="journal article" date="2020" name="IScience">
        <title>Genome Sequencing of the Endangered Kingdonia uniflora (Circaeasteraceae, Ranunculales) Reveals Potential Mechanisms of Evolutionary Specialization.</title>
        <authorList>
            <person name="Sun Y."/>
            <person name="Deng T."/>
            <person name="Zhang A."/>
            <person name="Moore M.J."/>
            <person name="Landis J.B."/>
            <person name="Lin N."/>
            <person name="Zhang H."/>
            <person name="Zhang X."/>
            <person name="Huang J."/>
            <person name="Zhang X."/>
            <person name="Sun H."/>
            <person name="Wang H."/>
        </authorList>
    </citation>
    <scope>NUCLEOTIDE SEQUENCE [LARGE SCALE GENOMIC DNA]</scope>
    <source>
        <strain evidence="2">TB1705</strain>
        <tissue evidence="2">Leaf</tissue>
    </source>
</reference>
<dbReference type="Proteomes" id="UP000541444">
    <property type="component" value="Unassembled WGS sequence"/>
</dbReference>
<gene>
    <name evidence="2" type="ORF">GIB67_017985</name>
</gene>
<proteinExistence type="predicted"/>
<evidence type="ECO:0000256" key="1">
    <source>
        <dbReference type="SAM" id="Phobius"/>
    </source>
</evidence>
<evidence type="ECO:0000313" key="2">
    <source>
        <dbReference type="EMBL" id="KAF6171461.1"/>
    </source>
</evidence>
<comment type="caution">
    <text evidence="2">The sequence shown here is derived from an EMBL/GenBank/DDBJ whole genome shotgun (WGS) entry which is preliminary data.</text>
</comment>
<feature type="transmembrane region" description="Helical" evidence="1">
    <location>
        <begin position="20"/>
        <end position="40"/>
    </location>
</feature>
<dbReference type="EMBL" id="JACGCM010000479">
    <property type="protein sequence ID" value="KAF6171461.1"/>
    <property type="molecule type" value="Genomic_DNA"/>
</dbReference>
<keyword evidence="1" id="KW-0472">Membrane</keyword>
<protein>
    <submittedName>
        <fullName evidence="2">Uncharacterized protein</fullName>
    </submittedName>
</protein>
<keyword evidence="1" id="KW-1133">Transmembrane helix</keyword>
<name>A0A7J7NW77_9MAGN</name>
<evidence type="ECO:0000313" key="3">
    <source>
        <dbReference type="Proteomes" id="UP000541444"/>
    </source>
</evidence>